<evidence type="ECO:0000313" key="2">
    <source>
        <dbReference type="Proteomes" id="UP000264294"/>
    </source>
</evidence>
<protein>
    <submittedName>
        <fullName evidence="1">Uncharacterized protein</fullName>
    </submittedName>
</protein>
<evidence type="ECO:0000313" key="1">
    <source>
        <dbReference type="EMBL" id="RFT65696.1"/>
    </source>
</evidence>
<keyword evidence="2" id="KW-1185">Reference proteome</keyword>
<organism evidence="1 2">
    <name type="scientific">Bacillus clarus</name>
    <dbReference type="NCBI Taxonomy" id="2338372"/>
    <lineage>
        <taxon>Bacteria</taxon>
        <taxon>Bacillati</taxon>
        <taxon>Bacillota</taxon>
        <taxon>Bacilli</taxon>
        <taxon>Bacillales</taxon>
        <taxon>Bacillaceae</taxon>
        <taxon>Bacillus</taxon>
        <taxon>Bacillus cereus group</taxon>
    </lineage>
</organism>
<dbReference type="Proteomes" id="UP000264294">
    <property type="component" value="Unassembled WGS sequence"/>
</dbReference>
<gene>
    <name evidence="1" type="ORF">D0U04_18125</name>
</gene>
<accession>A0ABX9KSM9</accession>
<dbReference type="EMBL" id="QVOD01000023">
    <property type="protein sequence ID" value="RFT65696.1"/>
    <property type="molecule type" value="Genomic_DNA"/>
</dbReference>
<comment type="caution">
    <text evidence="1">The sequence shown here is derived from an EMBL/GenBank/DDBJ whole genome shotgun (WGS) entry which is preliminary data.</text>
</comment>
<sequence length="59" mass="6948">MTQATRTTLTVNYKAKEVNNNKIQVDTVRYVRQTSHGFKIEMIIKNNEIITGYPVYTRR</sequence>
<proteinExistence type="predicted"/>
<name>A0ABX9KSM9_9BACI</name>
<reference evidence="1 2" key="1">
    <citation type="submission" date="2018-08" db="EMBL/GenBank/DDBJ databases">
        <title>Bacillus clarus sp. nov. strain PS00077A.</title>
        <authorList>
            <person name="Mendez Acevedo M."/>
            <person name="Carroll L."/>
            <person name="Mukherjee M."/>
            <person name="Wiedmann M."/>
            <person name="Kovac J."/>
        </authorList>
    </citation>
    <scope>NUCLEOTIDE SEQUENCE [LARGE SCALE GENOMIC DNA]</scope>
    <source>
        <strain evidence="1 2">PS00077A</strain>
    </source>
</reference>